<gene>
    <name evidence="2" type="ORF">SN811_08210</name>
</gene>
<evidence type="ECO:0000256" key="1">
    <source>
        <dbReference type="SAM" id="Coils"/>
    </source>
</evidence>
<dbReference type="EMBL" id="BLAP01000030">
    <property type="protein sequence ID" value="GET12321.1"/>
    <property type="molecule type" value="Genomic_DNA"/>
</dbReference>
<dbReference type="AlphaFoldDB" id="A0A6F9Y432"/>
<protein>
    <submittedName>
        <fullName evidence="2">Uncharacterized protein</fullName>
    </submittedName>
</protein>
<keyword evidence="1" id="KW-0175">Coiled coil</keyword>
<dbReference type="RefSeq" id="WP_172577155.1">
    <property type="nucleotide sequence ID" value="NZ_BLAP01000030.1"/>
</dbReference>
<proteinExistence type="predicted"/>
<dbReference type="Proteomes" id="UP000494160">
    <property type="component" value="Unassembled WGS sequence"/>
</dbReference>
<evidence type="ECO:0000313" key="2">
    <source>
        <dbReference type="EMBL" id="GET12321.1"/>
    </source>
</evidence>
<reference evidence="2" key="1">
    <citation type="submission" date="2019-10" db="EMBL/GenBank/DDBJ databases">
        <title>Lactobacillus agilis SN811 Whole Genome Sequencing Project.</title>
        <authorList>
            <person name="Suzuki S."/>
            <person name="Endo A."/>
            <person name="Maeno S."/>
            <person name="Shiwa Y."/>
            <person name="Matsutani M."/>
            <person name="Kajikawa A."/>
        </authorList>
    </citation>
    <scope>NUCLEOTIDE SEQUENCE</scope>
    <source>
        <strain evidence="2">SN811</strain>
    </source>
</reference>
<accession>A0A6F9Y432</accession>
<comment type="caution">
    <text evidence="2">The sequence shown here is derived from an EMBL/GenBank/DDBJ whole genome shotgun (WGS) entry which is preliminary data.</text>
</comment>
<name>A0A6F9Y432_9LACO</name>
<organism evidence="2">
    <name type="scientific">Ligilactobacillus agilis</name>
    <dbReference type="NCBI Taxonomy" id="1601"/>
    <lineage>
        <taxon>Bacteria</taxon>
        <taxon>Bacillati</taxon>
        <taxon>Bacillota</taxon>
        <taxon>Bacilli</taxon>
        <taxon>Lactobacillales</taxon>
        <taxon>Lactobacillaceae</taxon>
        <taxon>Ligilactobacillus</taxon>
    </lineage>
</organism>
<sequence>MNELTEFEQANLVLMTKLAQSEQLVREVKEMQEGYKRELKNAMEKYNIKSIDNDLVKVTVVPESESTTVDLKTFKEKEPDEYDALLADYPKVVKRSSYVRIKVK</sequence>
<feature type="coiled-coil region" evidence="1">
    <location>
        <begin position="18"/>
        <end position="45"/>
    </location>
</feature>